<evidence type="ECO:0000313" key="2">
    <source>
        <dbReference type="EMBL" id="GJM60224.1"/>
    </source>
</evidence>
<dbReference type="RefSeq" id="WP_060685618.1">
    <property type="nucleotide sequence ID" value="NZ_BQKE01000001.1"/>
</dbReference>
<accession>A0AAN4VUA3</accession>
<keyword evidence="3" id="KW-1185">Reference proteome</keyword>
<dbReference type="NCBIfam" id="TIGR02046">
    <property type="entry name" value="sdhC_b558_fam"/>
    <property type="match status" value="1"/>
</dbReference>
<dbReference type="AlphaFoldDB" id="A0AAN4VUA3"/>
<dbReference type="CDD" id="cd03498">
    <property type="entry name" value="SQR_TypeB_2_TM"/>
    <property type="match status" value="1"/>
</dbReference>
<feature type="transmembrane region" description="Helical" evidence="1">
    <location>
        <begin position="110"/>
        <end position="129"/>
    </location>
</feature>
<organism evidence="2 3">
    <name type="scientific">Persicobacter diffluens</name>
    <dbReference type="NCBI Taxonomy" id="981"/>
    <lineage>
        <taxon>Bacteria</taxon>
        <taxon>Pseudomonadati</taxon>
        <taxon>Bacteroidota</taxon>
        <taxon>Cytophagia</taxon>
        <taxon>Cytophagales</taxon>
        <taxon>Persicobacteraceae</taxon>
        <taxon>Persicobacter</taxon>
    </lineage>
</organism>
<dbReference type="InterPro" id="IPR011138">
    <property type="entry name" value="Cytochrome_b-558"/>
</dbReference>
<sequence>MSWVKQTLNSTLGQKVIMSLTGLFLVTFLIVHLIGNLQILKGDEGAAFNTYAAFMSTNGLIHAVSYGMYAAIIAHVLYAITLTLRNKKARPVSYAVQDAKANSSWASRSMMLLGSMILVFLVLHLYHFWARYKMGWIPYEFKMVTIEGVQYRDIASLVIETFKQPVALAIYLIGIVGLGIHLNHGFQSAFQTLGLNHKSYNKFIKGFGAAFSVIMAIGYAIMPLYIFFS</sequence>
<dbReference type="Gene3D" id="1.20.1300.10">
    <property type="entry name" value="Fumarate reductase/succinate dehydrogenase, transmembrane subunit"/>
    <property type="match status" value="1"/>
</dbReference>
<dbReference type="InterPro" id="IPR034804">
    <property type="entry name" value="SQR/QFR_C/D"/>
</dbReference>
<name>A0AAN4VUA3_9BACT</name>
<dbReference type="GO" id="GO:0016020">
    <property type="term" value="C:membrane"/>
    <property type="evidence" value="ECO:0007669"/>
    <property type="project" value="InterPro"/>
</dbReference>
<keyword evidence="1" id="KW-0812">Transmembrane</keyword>
<proteinExistence type="predicted"/>
<feature type="transmembrane region" description="Helical" evidence="1">
    <location>
        <begin position="207"/>
        <end position="228"/>
    </location>
</feature>
<protein>
    <submittedName>
        <fullName evidence="2">Succinate dehydrogenase</fullName>
    </submittedName>
</protein>
<keyword evidence="1" id="KW-0472">Membrane</keyword>
<reference evidence="2 3" key="1">
    <citation type="submission" date="2021-12" db="EMBL/GenBank/DDBJ databases">
        <title>Genome sequencing of bacteria with rrn-lacking chromosome and rrn-plasmid.</title>
        <authorList>
            <person name="Anda M."/>
            <person name="Iwasaki W."/>
        </authorList>
    </citation>
    <scope>NUCLEOTIDE SEQUENCE [LARGE SCALE GENOMIC DNA]</scope>
    <source>
        <strain evidence="2 3">NBRC 15940</strain>
    </source>
</reference>
<feature type="transmembrane region" description="Helical" evidence="1">
    <location>
        <begin position="60"/>
        <end position="80"/>
    </location>
</feature>
<dbReference type="EMBL" id="BQKE01000001">
    <property type="protein sequence ID" value="GJM60224.1"/>
    <property type="molecule type" value="Genomic_DNA"/>
</dbReference>
<gene>
    <name evidence="2" type="primary">sdhC</name>
    <name evidence="2" type="ORF">PEDI_07760</name>
</gene>
<keyword evidence="1" id="KW-1133">Transmembrane helix</keyword>
<feature type="transmembrane region" description="Helical" evidence="1">
    <location>
        <begin position="20"/>
        <end position="40"/>
    </location>
</feature>
<evidence type="ECO:0000313" key="3">
    <source>
        <dbReference type="Proteomes" id="UP001310022"/>
    </source>
</evidence>
<evidence type="ECO:0000256" key="1">
    <source>
        <dbReference type="SAM" id="Phobius"/>
    </source>
</evidence>
<feature type="transmembrane region" description="Helical" evidence="1">
    <location>
        <begin position="166"/>
        <end position="186"/>
    </location>
</feature>
<dbReference type="Proteomes" id="UP001310022">
    <property type="component" value="Unassembled WGS sequence"/>
</dbReference>
<comment type="caution">
    <text evidence="2">The sequence shown here is derived from an EMBL/GenBank/DDBJ whole genome shotgun (WGS) entry which is preliminary data.</text>
</comment>
<dbReference type="SUPFAM" id="SSF81343">
    <property type="entry name" value="Fumarate reductase respiratory complex transmembrane subunits"/>
    <property type="match status" value="1"/>
</dbReference>